<organism evidence="3 4">
    <name type="scientific">Phialemonium atrogriseum</name>
    <dbReference type="NCBI Taxonomy" id="1093897"/>
    <lineage>
        <taxon>Eukaryota</taxon>
        <taxon>Fungi</taxon>
        <taxon>Dikarya</taxon>
        <taxon>Ascomycota</taxon>
        <taxon>Pezizomycotina</taxon>
        <taxon>Sordariomycetes</taxon>
        <taxon>Sordariomycetidae</taxon>
        <taxon>Cephalothecales</taxon>
        <taxon>Cephalothecaceae</taxon>
        <taxon>Phialemonium</taxon>
    </lineage>
</organism>
<dbReference type="Gene3D" id="3.20.20.190">
    <property type="entry name" value="Phosphatidylinositol (PI) phosphodiesterase"/>
    <property type="match status" value="1"/>
</dbReference>
<dbReference type="GO" id="GO:0006629">
    <property type="term" value="P:lipid metabolic process"/>
    <property type="evidence" value="ECO:0007669"/>
    <property type="project" value="InterPro"/>
</dbReference>
<feature type="compositionally biased region" description="Low complexity" evidence="1">
    <location>
        <begin position="52"/>
        <end position="63"/>
    </location>
</feature>
<dbReference type="PANTHER" id="PTHR13593:SF80">
    <property type="entry name" value="PLC-LIKE PHOSPHODIESTERASE"/>
    <property type="match status" value="1"/>
</dbReference>
<name>A0AAJ0C602_9PEZI</name>
<dbReference type="EMBL" id="MU839003">
    <property type="protein sequence ID" value="KAK1769357.1"/>
    <property type="molecule type" value="Genomic_DNA"/>
</dbReference>
<feature type="chain" id="PRO_5042614555" evidence="2">
    <location>
        <begin position="22"/>
        <end position="408"/>
    </location>
</feature>
<dbReference type="GO" id="GO:0008081">
    <property type="term" value="F:phosphoric diester hydrolase activity"/>
    <property type="evidence" value="ECO:0007669"/>
    <property type="project" value="InterPro"/>
</dbReference>
<protein>
    <submittedName>
        <fullName evidence="3">PLC-like phosphodiesterase</fullName>
    </submittedName>
</protein>
<proteinExistence type="predicted"/>
<evidence type="ECO:0000256" key="2">
    <source>
        <dbReference type="SAM" id="SignalP"/>
    </source>
</evidence>
<evidence type="ECO:0000256" key="1">
    <source>
        <dbReference type="SAM" id="MobiDB-lite"/>
    </source>
</evidence>
<dbReference type="SUPFAM" id="SSF51695">
    <property type="entry name" value="PLC-like phosphodiesterases"/>
    <property type="match status" value="1"/>
</dbReference>
<keyword evidence="4" id="KW-1185">Reference proteome</keyword>
<dbReference type="PANTHER" id="PTHR13593">
    <property type="match status" value="1"/>
</dbReference>
<dbReference type="InterPro" id="IPR017946">
    <property type="entry name" value="PLC-like_Pdiesterase_TIM-brl"/>
</dbReference>
<evidence type="ECO:0000313" key="4">
    <source>
        <dbReference type="Proteomes" id="UP001244011"/>
    </source>
</evidence>
<keyword evidence="2" id="KW-0732">Signal</keyword>
<accession>A0AAJ0C602</accession>
<gene>
    <name evidence="3" type="ORF">QBC33DRAFT_533095</name>
</gene>
<feature type="region of interest" description="Disordered" evidence="1">
    <location>
        <begin position="32"/>
        <end position="77"/>
    </location>
</feature>
<comment type="caution">
    <text evidence="3">The sequence shown here is derived from an EMBL/GenBank/DDBJ whole genome shotgun (WGS) entry which is preliminary data.</text>
</comment>
<evidence type="ECO:0000313" key="3">
    <source>
        <dbReference type="EMBL" id="KAK1769357.1"/>
    </source>
</evidence>
<dbReference type="Pfam" id="PF26146">
    <property type="entry name" value="PI-PLC_X"/>
    <property type="match status" value="1"/>
</dbReference>
<reference evidence="3" key="1">
    <citation type="submission" date="2023-06" db="EMBL/GenBank/DDBJ databases">
        <title>Genome-scale phylogeny and comparative genomics of the fungal order Sordariales.</title>
        <authorList>
            <consortium name="Lawrence Berkeley National Laboratory"/>
            <person name="Hensen N."/>
            <person name="Bonometti L."/>
            <person name="Westerberg I."/>
            <person name="Brannstrom I.O."/>
            <person name="Guillou S."/>
            <person name="Cros-Aarteil S."/>
            <person name="Calhoun S."/>
            <person name="Haridas S."/>
            <person name="Kuo A."/>
            <person name="Mondo S."/>
            <person name="Pangilinan J."/>
            <person name="Riley R."/>
            <person name="Labutti K."/>
            <person name="Andreopoulos B."/>
            <person name="Lipzen A."/>
            <person name="Chen C."/>
            <person name="Yanf M."/>
            <person name="Daum C."/>
            <person name="Ng V."/>
            <person name="Clum A."/>
            <person name="Steindorff A."/>
            <person name="Ohm R."/>
            <person name="Martin F."/>
            <person name="Silar P."/>
            <person name="Natvig D."/>
            <person name="Lalanne C."/>
            <person name="Gautier V."/>
            <person name="Ament-Velasquez S.L."/>
            <person name="Kruys A."/>
            <person name="Hutchinson M.I."/>
            <person name="Powell A.J."/>
            <person name="Barry K."/>
            <person name="Miller A.N."/>
            <person name="Grigoriev I.V."/>
            <person name="Debuchy R."/>
            <person name="Gladieux P."/>
            <person name="Thoren M.H."/>
            <person name="Johannesson H."/>
        </authorList>
    </citation>
    <scope>NUCLEOTIDE SEQUENCE</scope>
    <source>
        <strain evidence="3">8032-3</strain>
    </source>
</reference>
<dbReference type="Proteomes" id="UP001244011">
    <property type="component" value="Unassembled WGS sequence"/>
</dbReference>
<sequence>MARSLLHSLTAALALSTAVYSLPQSQFGVPVGGDNGGINQDSGVANAREESSSTSTTSLLSSLANHGPVRQPRDTSACNNSPALCGQAYNTITHMGAHDSAFLRDESTGNSVAGNQFFNATRALSAGLRLLQAQVHNENGTLKLCHTTCSLLDAGSLQTWLGAIKYWMDTNPNEVVTLLLVNSDNVDAATYGQIFEASGISTYGYTPKSTSATGDWPTLQQMISANTRLVTFIASITYSPSYPYLLNEFTYAFETSFEVTSLSGFNCTLDRPKSVSSAATAISNNMLPLLNHFAYSALTSTILIPAVSDIDTTNSPSTTTTGALGLHAQNCKQQWGIKPVFVLVDFFDHGPAINTADTLNGISPVGRSTLSKSGGSSGAGSSDANPAMKDRVGSVALLAFLAAALLTV</sequence>
<dbReference type="AlphaFoldDB" id="A0AAJ0C602"/>
<feature type="signal peptide" evidence="2">
    <location>
        <begin position="1"/>
        <end position="21"/>
    </location>
</feature>
<dbReference type="InterPro" id="IPR051057">
    <property type="entry name" value="PI-PLC_domain"/>
</dbReference>
<dbReference type="GeneID" id="85310628"/>
<dbReference type="RefSeq" id="XP_060285570.1">
    <property type="nucleotide sequence ID" value="XM_060427441.1"/>
</dbReference>